<gene>
    <name evidence="2" type="ORF">AUEXF2481DRAFT_258327</name>
</gene>
<evidence type="ECO:0000313" key="3">
    <source>
        <dbReference type="Proteomes" id="UP000030641"/>
    </source>
</evidence>
<keyword evidence="1" id="KW-1133">Transmembrane helix</keyword>
<keyword evidence="3" id="KW-1185">Reference proteome</keyword>
<sequence>MLDPLDSYLELSMALILIIISIALFQSYTFIVAVRRAVNNGAALPFLLITDLASGIDSLTSSRNVQQIISRFAAIAKHGLLACQTTGFRAQRLDSHFIKPNFRVASFNVQHFQDSPHQN</sequence>
<name>A0A074YAF9_AURSE</name>
<evidence type="ECO:0000313" key="2">
    <source>
        <dbReference type="EMBL" id="KEQ94778.1"/>
    </source>
</evidence>
<proteinExistence type="predicted"/>
<dbReference type="EMBL" id="KL584761">
    <property type="protein sequence ID" value="KEQ94778.1"/>
    <property type="molecule type" value="Genomic_DNA"/>
</dbReference>
<keyword evidence="1" id="KW-0472">Membrane</keyword>
<protein>
    <submittedName>
        <fullName evidence="2">Uncharacterized protein</fullName>
    </submittedName>
</protein>
<dbReference type="Proteomes" id="UP000030641">
    <property type="component" value="Unassembled WGS sequence"/>
</dbReference>
<keyword evidence="1" id="KW-0812">Transmembrane</keyword>
<dbReference type="RefSeq" id="XP_013343339.1">
    <property type="nucleotide sequence ID" value="XM_013487885.1"/>
</dbReference>
<feature type="transmembrane region" description="Helical" evidence="1">
    <location>
        <begin position="12"/>
        <end position="34"/>
    </location>
</feature>
<reference evidence="2 3" key="1">
    <citation type="journal article" date="2014" name="BMC Genomics">
        <title>Genome sequencing of four Aureobasidium pullulans varieties: biotechnological potential, stress tolerance, and description of new species.</title>
        <authorList>
            <person name="Gostin Ar C."/>
            <person name="Ohm R.A."/>
            <person name="Kogej T."/>
            <person name="Sonjak S."/>
            <person name="Turk M."/>
            <person name="Zajc J."/>
            <person name="Zalar P."/>
            <person name="Grube M."/>
            <person name="Sun H."/>
            <person name="Han J."/>
            <person name="Sharma A."/>
            <person name="Chiniquy J."/>
            <person name="Ngan C.Y."/>
            <person name="Lipzen A."/>
            <person name="Barry K."/>
            <person name="Grigoriev I.V."/>
            <person name="Gunde-Cimerman N."/>
        </authorList>
    </citation>
    <scope>NUCLEOTIDE SEQUENCE [LARGE SCALE GENOMIC DNA]</scope>
    <source>
        <strain evidence="2 3">EXF-2481</strain>
    </source>
</reference>
<dbReference type="AlphaFoldDB" id="A0A074YAF9"/>
<dbReference type="HOGENOM" id="CLU_2061060_0_0_1"/>
<dbReference type="GeneID" id="25363079"/>
<dbReference type="InParanoid" id="A0A074YAF9"/>
<organism evidence="2 3">
    <name type="scientific">Aureobasidium subglaciale (strain EXF-2481)</name>
    <name type="common">Aureobasidium pullulans var. subglaciale</name>
    <dbReference type="NCBI Taxonomy" id="1043005"/>
    <lineage>
        <taxon>Eukaryota</taxon>
        <taxon>Fungi</taxon>
        <taxon>Dikarya</taxon>
        <taxon>Ascomycota</taxon>
        <taxon>Pezizomycotina</taxon>
        <taxon>Dothideomycetes</taxon>
        <taxon>Dothideomycetidae</taxon>
        <taxon>Dothideales</taxon>
        <taxon>Saccotheciaceae</taxon>
        <taxon>Aureobasidium</taxon>
    </lineage>
</organism>
<accession>A0A074YAF9</accession>
<evidence type="ECO:0000256" key="1">
    <source>
        <dbReference type="SAM" id="Phobius"/>
    </source>
</evidence>